<accession>A0A5B7F2I6</accession>
<comment type="caution">
    <text evidence="1">The sequence shown here is derived from an EMBL/GenBank/DDBJ whole genome shotgun (WGS) entry which is preliminary data.</text>
</comment>
<reference evidence="1 2" key="1">
    <citation type="submission" date="2019-05" db="EMBL/GenBank/DDBJ databases">
        <title>Another draft genome of Portunus trituberculatus and its Hox gene families provides insights of decapod evolution.</title>
        <authorList>
            <person name="Jeong J.-H."/>
            <person name="Song I."/>
            <person name="Kim S."/>
            <person name="Choi T."/>
            <person name="Kim D."/>
            <person name="Ryu S."/>
            <person name="Kim W."/>
        </authorList>
    </citation>
    <scope>NUCLEOTIDE SEQUENCE [LARGE SCALE GENOMIC DNA]</scope>
    <source>
        <tissue evidence="1">Muscle</tissue>
    </source>
</reference>
<dbReference type="EMBL" id="VSRR010004400">
    <property type="protein sequence ID" value="MPC39556.1"/>
    <property type="molecule type" value="Genomic_DNA"/>
</dbReference>
<protein>
    <submittedName>
        <fullName evidence="1">Uncharacterized protein</fullName>
    </submittedName>
</protein>
<evidence type="ECO:0000313" key="2">
    <source>
        <dbReference type="Proteomes" id="UP000324222"/>
    </source>
</evidence>
<evidence type="ECO:0000313" key="1">
    <source>
        <dbReference type="EMBL" id="MPC39556.1"/>
    </source>
</evidence>
<dbReference type="AlphaFoldDB" id="A0A5B7F2I6"/>
<keyword evidence="2" id="KW-1185">Reference proteome</keyword>
<name>A0A5B7F2I6_PORTR</name>
<organism evidence="1 2">
    <name type="scientific">Portunus trituberculatus</name>
    <name type="common">Swimming crab</name>
    <name type="synonym">Neptunus trituberculatus</name>
    <dbReference type="NCBI Taxonomy" id="210409"/>
    <lineage>
        <taxon>Eukaryota</taxon>
        <taxon>Metazoa</taxon>
        <taxon>Ecdysozoa</taxon>
        <taxon>Arthropoda</taxon>
        <taxon>Crustacea</taxon>
        <taxon>Multicrustacea</taxon>
        <taxon>Malacostraca</taxon>
        <taxon>Eumalacostraca</taxon>
        <taxon>Eucarida</taxon>
        <taxon>Decapoda</taxon>
        <taxon>Pleocyemata</taxon>
        <taxon>Brachyura</taxon>
        <taxon>Eubrachyura</taxon>
        <taxon>Portunoidea</taxon>
        <taxon>Portunidae</taxon>
        <taxon>Portuninae</taxon>
        <taxon>Portunus</taxon>
    </lineage>
</organism>
<proteinExistence type="predicted"/>
<gene>
    <name evidence="1" type="ORF">E2C01_033096</name>
</gene>
<dbReference type="Proteomes" id="UP000324222">
    <property type="component" value="Unassembled WGS sequence"/>
</dbReference>
<sequence>MVPRCIARSTQPVNRLHERELRPPQCVQIATSKLKTIDNTYRLCSAAVPVS</sequence>